<proteinExistence type="predicted"/>
<dbReference type="EMBL" id="RQVR01000004">
    <property type="protein sequence ID" value="RRJ93016.1"/>
    <property type="molecule type" value="Genomic_DNA"/>
</dbReference>
<dbReference type="AlphaFoldDB" id="A0A3P3WG87"/>
<evidence type="ECO:0000256" key="2">
    <source>
        <dbReference type="SAM" id="SignalP"/>
    </source>
</evidence>
<dbReference type="PANTHER" id="PTHR30329:SF21">
    <property type="entry name" value="LIPOPROTEIN YIAD-RELATED"/>
    <property type="match status" value="1"/>
</dbReference>
<dbReference type="InterPro" id="IPR036737">
    <property type="entry name" value="OmpA-like_sf"/>
</dbReference>
<reference evidence="4 5" key="1">
    <citation type="submission" date="2018-11" db="EMBL/GenBank/DDBJ databases">
        <title>Flavobacterium sp. nov., YIM 102600 draft genome.</title>
        <authorList>
            <person name="Li G."/>
            <person name="Jiang Y."/>
        </authorList>
    </citation>
    <scope>NUCLEOTIDE SEQUENCE [LARGE SCALE GENOMIC DNA]</scope>
    <source>
        <strain evidence="4 5">YIM 102600</strain>
    </source>
</reference>
<dbReference type="InterPro" id="IPR050330">
    <property type="entry name" value="Bact_OuterMem_StrucFunc"/>
</dbReference>
<accession>A0A3P3WG87</accession>
<dbReference type="Proteomes" id="UP000271937">
    <property type="component" value="Unassembled WGS sequence"/>
</dbReference>
<keyword evidence="1" id="KW-0472">Membrane</keyword>
<evidence type="ECO:0000259" key="3">
    <source>
        <dbReference type="PROSITE" id="PS51123"/>
    </source>
</evidence>
<dbReference type="Gene3D" id="3.30.1330.60">
    <property type="entry name" value="OmpA-like domain"/>
    <property type="match status" value="2"/>
</dbReference>
<feature type="chain" id="PRO_5018235446" evidence="2">
    <location>
        <begin position="20"/>
        <end position="295"/>
    </location>
</feature>
<evidence type="ECO:0000313" key="4">
    <source>
        <dbReference type="EMBL" id="RRJ93016.1"/>
    </source>
</evidence>
<dbReference type="OrthoDB" id="9782229at2"/>
<dbReference type="SUPFAM" id="SSF103088">
    <property type="entry name" value="OmpA-like"/>
    <property type="match status" value="2"/>
</dbReference>
<dbReference type="Pfam" id="PF00691">
    <property type="entry name" value="OmpA"/>
    <property type="match status" value="2"/>
</dbReference>
<feature type="signal peptide" evidence="2">
    <location>
        <begin position="1"/>
        <end position="19"/>
    </location>
</feature>
<protein>
    <submittedName>
        <fullName evidence="4">OmpA family protein</fullName>
    </submittedName>
</protein>
<gene>
    <name evidence="4" type="ORF">EG849_05355</name>
</gene>
<organism evidence="4 5">
    <name type="scientific">Flavobacterium macacae</name>
    <dbReference type="NCBI Taxonomy" id="2488993"/>
    <lineage>
        <taxon>Bacteria</taxon>
        <taxon>Pseudomonadati</taxon>
        <taxon>Bacteroidota</taxon>
        <taxon>Flavobacteriia</taxon>
        <taxon>Flavobacteriales</taxon>
        <taxon>Flavobacteriaceae</taxon>
        <taxon>Flavobacterium</taxon>
    </lineage>
</organism>
<evidence type="ECO:0000313" key="5">
    <source>
        <dbReference type="Proteomes" id="UP000271937"/>
    </source>
</evidence>
<sequence>MKTKIYYILLFLFPMLVQAQEEFSIYFDSNKFDLKKTESTKLDSWINSNKEVKIVAINGYTDEDGTSGFNDTLAQKRVNQIFNLVKNKVKIREDFKTRSFGERHKHSKVKSENRKVTIYFLLEKDLAREDEILGIKKEIPVVKPRELPKYPTAITVKNPNGTSSELKFDTAFMDKVTVAKAGEKFKLENLNFQLNTFAIMPESRSKMYELLEIMKQNPQMKIEVQGHICCMQNDKQDLSAKRAKAIAKFLEFNGIADERVTFKGFGVTQPMFKIPETSEVERAGNRRVEIEIREN</sequence>
<keyword evidence="5" id="KW-1185">Reference proteome</keyword>
<dbReference type="PROSITE" id="PS51123">
    <property type="entry name" value="OMPA_2"/>
    <property type="match status" value="1"/>
</dbReference>
<dbReference type="PANTHER" id="PTHR30329">
    <property type="entry name" value="STATOR ELEMENT OF FLAGELLAR MOTOR COMPLEX"/>
    <property type="match status" value="1"/>
</dbReference>
<evidence type="ECO:0000256" key="1">
    <source>
        <dbReference type="PROSITE-ProRule" id="PRU00473"/>
    </source>
</evidence>
<dbReference type="InterPro" id="IPR006665">
    <property type="entry name" value="OmpA-like"/>
</dbReference>
<feature type="domain" description="OmpA-like" evidence="3">
    <location>
        <begin position="181"/>
        <end position="295"/>
    </location>
</feature>
<dbReference type="CDD" id="cd07185">
    <property type="entry name" value="OmpA_C-like"/>
    <property type="match status" value="1"/>
</dbReference>
<name>A0A3P3WG87_9FLAO</name>
<comment type="caution">
    <text evidence="4">The sequence shown here is derived from an EMBL/GenBank/DDBJ whole genome shotgun (WGS) entry which is preliminary data.</text>
</comment>
<dbReference type="RefSeq" id="WP_125012059.1">
    <property type="nucleotide sequence ID" value="NZ_RQVR01000004.1"/>
</dbReference>
<keyword evidence="2" id="KW-0732">Signal</keyword>
<dbReference type="GO" id="GO:0016020">
    <property type="term" value="C:membrane"/>
    <property type="evidence" value="ECO:0007669"/>
    <property type="project" value="UniProtKB-UniRule"/>
</dbReference>